<dbReference type="GO" id="GO:0016126">
    <property type="term" value="P:sterol biosynthetic process"/>
    <property type="evidence" value="ECO:0007669"/>
    <property type="project" value="UniProtKB-KW"/>
</dbReference>
<gene>
    <name evidence="8" type="ORF">BJ878DRAFT_286170</name>
</gene>
<keyword evidence="6" id="KW-0443">Lipid metabolism</keyword>
<dbReference type="InterPro" id="IPR050447">
    <property type="entry name" value="Erg6_SMT_methyltransf"/>
</dbReference>
<keyword evidence="6" id="KW-0756">Sterol biosynthesis</keyword>
<dbReference type="GO" id="GO:0005783">
    <property type="term" value="C:endoplasmic reticulum"/>
    <property type="evidence" value="ECO:0007669"/>
    <property type="project" value="TreeGrafter"/>
</dbReference>
<dbReference type="GO" id="GO:0032259">
    <property type="term" value="P:methylation"/>
    <property type="evidence" value="ECO:0007669"/>
    <property type="project" value="UniProtKB-KW"/>
</dbReference>
<keyword evidence="6" id="KW-0444">Lipid biosynthesis</keyword>
<proteinExistence type="inferred from homology"/>
<dbReference type="OrthoDB" id="540004at2759"/>
<keyword evidence="6" id="KW-1207">Sterol metabolism</keyword>
<feature type="domain" description="SAM-dependent methyltransferase Erg6/SMT-type" evidence="7">
    <location>
        <begin position="45"/>
        <end position="339"/>
    </location>
</feature>
<evidence type="ECO:0000313" key="8">
    <source>
        <dbReference type="EMBL" id="KAG9248759.1"/>
    </source>
</evidence>
<keyword evidence="6" id="KW-0753">Steroid metabolism</keyword>
<keyword evidence="2 5" id="KW-0808">Transferase</keyword>
<dbReference type="InterPro" id="IPR013705">
    <property type="entry name" value="Sterol_MeTrfase_C"/>
</dbReference>
<dbReference type="SUPFAM" id="SSF53335">
    <property type="entry name" value="S-adenosyl-L-methionine-dependent methyltransferases"/>
    <property type="match status" value="1"/>
</dbReference>
<protein>
    <recommendedName>
        <fullName evidence="6">Sterol 24-C-methyltransferase</fullName>
        <ecNumber evidence="6">2.1.1.-</ecNumber>
    </recommendedName>
    <alternativeName>
        <fullName evidence="6">Delta(24)-sterol C-methyltransferase</fullName>
    </alternativeName>
</protein>
<dbReference type="PANTHER" id="PTHR44068:SF1">
    <property type="entry name" value="HYPOTHETICAL LOC100005854"/>
    <property type="match status" value="1"/>
</dbReference>
<dbReference type="InterPro" id="IPR029063">
    <property type="entry name" value="SAM-dependent_MTases_sf"/>
</dbReference>
<dbReference type="GO" id="GO:0003838">
    <property type="term" value="F:sterol 24-C-methyltransferase activity"/>
    <property type="evidence" value="ECO:0007669"/>
    <property type="project" value="TreeGrafter"/>
</dbReference>
<dbReference type="Pfam" id="PF08241">
    <property type="entry name" value="Methyltransf_11"/>
    <property type="match status" value="1"/>
</dbReference>
<keyword evidence="9" id="KW-1185">Reference proteome</keyword>
<evidence type="ECO:0000259" key="7">
    <source>
        <dbReference type="PROSITE" id="PS51685"/>
    </source>
</evidence>
<comment type="pathway">
    <text evidence="6">Steroid metabolism.</text>
</comment>
<dbReference type="EMBL" id="MU253743">
    <property type="protein sequence ID" value="KAG9248759.1"/>
    <property type="molecule type" value="Genomic_DNA"/>
</dbReference>
<accession>A0A9P8CIU2</accession>
<evidence type="ECO:0000256" key="6">
    <source>
        <dbReference type="RuleBase" id="RU362025"/>
    </source>
</evidence>
<dbReference type="Gene3D" id="3.40.50.150">
    <property type="entry name" value="Vaccinia Virus protein VP39"/>
    <property type="match status" value="1"/>
</dbReference>
<dbReference type="InterPro" id="IPR030384">
    <property type="entry name" value="MeTrfase_SMT"/>
</dbReference>
<comment type="function">
    <text evidence="6">Catalyzes the transfer of methyl groups from S-adenosyl-methionine to the C-24 of sterols.</text>
</comment>
<evidence type="ECO:0000256" key="3">
    <source>
        <dbReference type="ARBA" id="ARBA00022691"/>
    </source>
</evidence>
<dbReference type="PANTHER" id="PTHR44068">
    <property type="entry name" value="ZGC:194242"/>
    <property type="match status" value="1"/>
</dbReference>
<dbReference type="Proteomes" id="UP000887226">
    <property type="component" value="Unassembled WGS sequence"/>
</dbReference>
<keyword evidence="3 5" id="KW-0949">S-adenosyl-L-methionine</keyword>
<evidence type="ECO:0000256" key="4">
    <source>
        <dbReference type="ARBA" id="ARBA00038188"/>
    </source>
</evidence>
<dbReference type="EC" id="2.1.1.-" evidence="6"/>
<dbReference type="CDD" id="cd02440">
    <property type="entry name" value="AdoMet_MTases"/>
    <property type="match status" value="1"/>
</dbReference>
<evidence type="ECO:0000256" key="2">
    <source>
        <dbReference type="ARBA" id="ARBA00022679"/>
    </source>
</evidence>
<dbReference type="InterPro" id="IPR013216">
    <property type="entry name" value="Methyltransf_11"/>
</dbReference>
<name>A0A9P8CIU2_9HELO</name>
<dbReference type="AlphaFoldDB" id="A0A9P8CIU2"/>
<evidence type="ECO:0000256" key="1">
    <source>
        <dbReference type="ARBA" id="ARBA00022603"/>
    </source>
</evidence>
<sequence length="345" mass="39221">MSGKTREYDSGARFRRDWGEEVFAQVTDEDRMERNKNSASLNEAYYDFATDHYQSGWGDKFHFCGYQPGESWETAQSRHEHYLALMTEIRPGMKVLDVGCGVGGPAREIAIFTGAHVTGVSINDMHVERSNLYNKEANLEDQVEMVKGNFNALPFKDEAFHAAYATEALCCAEDAVEAYKGVFRVLKPGGRLGILDWVITPLYDDLNPNHRRIRSKIERGGAVPFLTTAEMHKKALEEAGFEMVLDEDRAIAKANPVPWWYALDGRHQPTLYDKYMSFMLGERAFKCVRAVFKAMSWFNLTHPSRMIALDEVSQCVFSCRDGGKEGIFSPMHLFVAQKPERKKSQ</sequence>
<keyword evidence="1 5" id="KW-0489">Methyltransferase</keyword>
<comment type="caution">
    <text evidence="8">The sequence shown here is derived from an EMBL/GenBank/DDBJ whole genome shotgun (WGS) entry which is preliminary data.</text>
</comment>
<dbReference type="PROSITE" id="PS51685">
    <property type="entry name" value="SAM_MT_ERG6_SMT"/>
    <property type="match status" value="1"/>
</dbReference>
<organism evidence="8 9">
    <name type="scientific">Calycina marina</name>
    <dbReference type="NCBI Taxonomy" id="1763456"/>
    <lineage>
        <taxon>Eukaryota</taxon>
        <taxon>Fungi</taxon>
        <taxon>Dikarya</taxon>
        <taxon>Ascomycota</taxon>
        <taxon>Pezizomycotina</taxon>
        <taxon>Leotiomycetes</taxon>
        <taxon>Helotiales</taxon>
        <taxon>Pezizellaceae</taxon>
        <taxon>Calycina</taxon>
    </lineage>
</organism>
<dbReference type="Pfam" id="PF08498">
    <property type="entry name" value="Sterol_MT_C"/>
    <property type="match status" value="1"/>
</dbReference>
<reference evidence="8" key="1">
    <citation type="journal article" date="2021" name="IMA Fungus">
        <title>Genomic characterization of three marine fungi, including Emericellopsis atlantica sp. nov. with signatures of a generalist lifestyle and marine biomass degradation.</title>
        <authorList>
            <person name="Hagestad O.C."/>
            <person name="Hou L."/>
            <person name="Andersen J.H."/>
            <person name="Hansen E.H."/>
            <person name="Altermark B."/>
            <person name="Li C."/>
            <person name="Kuhnert E."/>
            <person name="Cox R.J."/>
            <person name="Crous P.W."/>
            <person name="Spatafora J.W."/>
            <person name="Lail K."/>
            <person name="Amirebrahimi M."/>
            <person name="Lipzen A."/>
            <person name="Pangilinan J."/>
            <person name="Andreopoulos W."/>
            <person name="Hayes R.D."/>
            <person name="Ng V."/>
            <person name="Grigoriev I.V."/>
            <person name="Jackson S.A."/>
            <person name="Sutton T.D.S."/>
            <person name="Dobson A.D.W."/>
            <person name="Rama T."/>
        </authorList>
    </citation>
    <scope>NUCLEOTIDE SEQUENCE</scope>
    <source>
        <strain evidence="8">TRa3180A</strain>
    </source>
</reference>
<keyword evidence="6" id="KW-0752">Steroid biosynthesis</keyword>
<evidence type="ECO:0000313" key="9">
    <source>
        <dbReference type="Proteomes" id="UP000887226"/>
    </source>
</evidence>
<evidence type="ECO:0000256" key="5">
    <source>
        <dbReference type="PROSITE-ProRule" id="PRU01022"/>
    </source>
</evidence>
<comment type="similarity">
    <text evidence="4 5 6">Belongs to the class I-like SAM-binding methyltransferase superfamily. Erg6/SMT family.</text>
</comment>